<dbReference type="AlphaFoldDB" id="L7U1G2"/>
<name>L7U1G2_MYXSD</name>
<accession>L7U1G2</accession>
<sequence length="299" mass="32154">MALFSSHVDQQLVHLANNGVLPPRQWSRVLRHARDCARCGARYERVMNLRRVFARDTVTEPSGGELEWLANHRLASVLDTVDWESRHGGSGRTPGEARSDTGVRRARRWWLQRMLSRRTASPEASSRGSGTWMHPLLDTLRLSPAGGAWVAALMAAGGILWLSLPAETPEWGVRGQGQAAAVRLFCVPEQAELREVGDDGRCPAGASLAFAAGALAPYTHVAVTLRTSQGVSVEGPFVVRAPPGAEAVLDLTPRMPAEGAVELTTTFANSADAALAAAKGEAGSDTVRFHHRVRVGGHR</sequence>
<gene>
    <name evidence="1" type="ordered locus">MYSTI_00337</name>
</gene>
<dbReference type="PATRIC" id="fig|1278073.3.peg.354"/>
<keyword evidence="2" id="KW-1185">Reference proteome</keyword>
<dbReference type="OrthoDB" id="5382383at2"/>
<protein>
    <recommendedName>
        <fullName evidence="3">Zinc-finger domain-containing protein</fullName>
    </recommendedName>
</protein>
<dbReference type="STRING" id="1278073.MYSTI_00337"/>
<dbReference type="HOGENOM" id="CLU_1110495_0_0_7"/>
<dbReference type="KEGG" id="msd:MYSTI_00337"/>
<dbReference type="Proteomes" id="UP000011131">
    <property type="component" value="Chromosome"/>
</dbReference>
<evidence type="ECO:0008006" key="3">
    <source>
        <dbReference type="Google" id="ProtNLM"/>
    </source>
</evidence>
<evidence type="ECO:0000313" key="1">
    <source>
        <dbReference type="EMBL" id="AGC41695.1"/>
    </source>
</evidence>
<dbReference type="RefSeq" id="WP_015345958.1">
    <property type="nucleotide sequence ID" value="NC_020126.1"/>
</dbReference>
<evidence type="ECO:0000313" key="2">
    <source>
        <dbReference type="Proteomes" id="UP000011131"/>
    </source>
</evidence>
<reference evidence="1 2" key="1">
    <citation type="journal article" date="2013" name="Genome Announc.">
        <title>Complete genome sequence of Myxococcus stipitatus strain DSM 14675, a fruiting myxobacterium.</title>
        <authorList>
            <person name="Huntley S."/>
            <person name="Kneip S."/>
            <person name="Treuner-Lange A."/>
            <person name="Sogaard-Andersen L."/>
        </authorList>
    </citation>
    <scope>NUCLEOTIDE SEQUENCE [LARGE SCALE GENOMIC DNA]</scope>
    <source>
        <strain evidence="2">DSM 14675 / JCM 12634 / Mx s8</strain>
    </source>
</reference>
<organism evidence="1 2">
    <name type="scientific">Myxococcus stipitatus (strain DSM 14675 / JCM 12634 / Mx s8)</name>
    <dbReference type="NCBI Taxonomy" id="1278073"/>
    <lineage>
        <taxon>Bacteria</taxon>
        <taxon>Pseudomonadati</taxon>
        <taxon>Myxococcota</taxon>
        <taxon>Myxococcia</taxon>
        <taxon>Myxococcales</taxon>
        <taxon>Cystobacterineae</taxon>
        <taxon>Myxococcaceae</taxon>
        <taxon>Myxococcus</taxon>
    </lineage>
</organism>
<proteinExistence type="predicted"/>
<dbReference type="EMBL" id="CP004025">
    <property type="protein sequence ID" value="AGC41695.1"/>
    <property type="molecule type" value="Genomic_DNA"/>
</dbReference>